<evidence type="ECO:0000256" key="1">
    <source>
        <dbReference type="SAM" id="MobiDB-lite"/>
    </source>
</evidence>
<dbReference type="InParanoid" id="A0A409YL89"/>
<protein>
    <recommendedName>
        <fullName evidence="5">G-protein coupled receptors family 1 profile domain-containing protein</fullName>
    </recommendedName>
</protein>
<dbReference type="EMBL" id="NHTK01001019">
    <property type="protein sequence ID" value="PPR03792.1"/>
    <property type="molecule type" value="Genomic_DNA"/>
</dbReference>
<dbReference type="OrthoDB" id="2641762at2759"/>
<feature type="transmembrane region" description="Helical" evidence="2">
    <location>
        <begin position="189"/>
        <end position="211"/>
    </location>
</feature>
<proteinExistence type="predicted"/>
<keyword evidence="2" id="KW-0472">Membrane</keyword>
<keyword evidence="4" id="KW-1185">Reference proteome</keyword>
<name>A0A409YL89_9AGAR</name>
<keyword evidence="2" id="KW-0812">Transmembrane</keyword>
<organism evidence="3 4">
    <name type="scientific">Panaeolus cyanescens</name>
    <dbReference type="NCBI Taxonomy" id="181874"/>
    <lineage>
        <taxon>Eukaryota</taxon>
        <taxon>Fungi</taxon>
        <taxon>Dikarya</taxon>
        <taxon>Basidiomycota</taxon>
        <taxon>Agaricomycotina</taxon>
        <taxon>Agaricomycetes</taxon>
        <taxon>Agaricomycetidae</taxon>
        <taxon>Agaricales</taxon>
        <taxon>Agaricineae</taxon>
        <taxon>Galeropsidaceae</taxon>
        <taxon>Panaeolus</taxon>
    </lineage>
</organism>
<feature type="transmembrane region" description="Helical" evidence="2">
    <location>
        <begin position="145"/>
        <end position="169"/>
    </location>
</feature>
<dbReference type="AlphaFoldDB" id="A0A409YL89"/>
<gene>
    <name evidence="3" type="ORF">CVT24_007472</name>
</gene>
<feature type="compositionally biased region" description="Basic and acidic residues" evidence="1">
    <location>
        <begin position="338"/>
        <end position="354"/>
    </location>
</feature>
<accession>A0A409YL89</accession>
<dbReference type="Proteomes" id="UP000284842">
    <property type="component" value="Unassembled WGS sequence"/>
</dbReference>
<evidence type="ECO:0008006" key="5">
    <source>
        <dbReference type="Google" id="ProtNLM"/>
    </source>
</evidence>
<reference evidence="3 4" key="1">
    <citation type="journal article" date="2018" name="Evol. Lett.">
        <title>Horizontal gene cluster transfer increased hallucinogenic mushroom diversity.</title>
        <authorList>
            <person name="Reynolds H.T."/>
            <person name="Vijayakumar V."/>
            <person name="Gluck-Thaler E."/>
            <person name="Korotkin H.B."/>
            <person name="Matheny P.B."/>
            <person name="Slot J.C."/>
        </authorList>
    </citation>
    <scope>NUCLEOTIDE SEQUENCE [LARGE SCALE GENOMIC DNA]</scope>
    <source>
        <strain evidence="3 4">2629</strain>
    </source>
</reference>
<keyword evidence="2" id="KW-1133">Transmembrane helix</keyword>
<evidence type="ECO:0000313" key="3">
    <source>
        <dbReference type="EMBL" id="PPR03792.1"/>
    </source>
</evidence>
<sequence>MSYSDPSTWGPEGTPHDIYLEKTFIAGDFVCGLGYGVQLVLYIACARYLWRVRQSRGRTSTFLLCYMTLLLLIETLFAAVQARTVEDIYISNRNYPGGPWAYFLETQYLAVNVIFYATLFLLTFLSDLLVLWRCWVIWSGAGKRVAYIVIIFPSMVLMGSFALGTIWTLQSSKPGLSLYSAVPVAFGTAYYMVSLSVNIVLTILITIRLYLYRRRVNKTLNPDYGTHYFSLATIIIESAASYSICALMFIVTYAVGHPINQIFLAVASNMQQIAGYLIIYRVAEGSAWKEDTFAQSKLGTLRFAGGATTQQTGTTNSQLETPVDGAPLAGMPFLNKTQMDRSSKASEKDIDVVDIRVPSGRSSPC</sequence>
<feature type="transmembrane region" description="Helical" evidence="2">
    <location>
        <begin position="24"/>
        <end position="50"/>
    </location>
</feature>
<comment type="caution">
    <text evidence="3">The sequence shown here is derived from an EMBL/GenBank/DDBJ whole genome shotgun (WGS) entry which is preliminary data.</text>
</comment>
<evidence type="ECO:0000256" key="2">
    <source>
        <dbReference type="SAM" id="Phobius"/>
    </source>
</evidence>
<feature type="region of interest" description="Disordered" evidence="1">
    <location>
        <begin position="338"/>
        <end position="365"/>
    </location>
</feature>
<feature type="transmembrane region" description="Helical" evidence="2">
    <location>
        <begin position="113"/>
        <end position="138"/>
    </location>
</feature>
<evidence type="ECO:0000313" key="4">
    <source>
        <dbReference type="Proteomes" id="UP000284842"/>
    </source>
</evidence>
<feature type="transmembrane region" description="Helical" evidence="2">
    <location>
        <begin position="62"/>
        <end position="82"/>
    </location>
</feature>
<feature type="transmembrane region" description="Helical" evidence="2">
    <location>
        <begin position="231"/>
        <end position="255"/>
    </location>
</feature>